<accession>A0A7J6G670</accession>
<dbReference type="InterPro" id="IPR020818">
    <property type="entry name" value="Chaperonin_GroES"/>
</dbReference>
<dbReference type="PANTHER" id="PTHR10772:SF0">
    <property type="entry name" value="10 KDA HEAT SHOCK PROTEIN, MITOCHONDRIAL"/>
    <property type="match status" value="1"/>
</dbReference>
<comment type="caution">
    <text evidence="7">The sequence shown here is derived from an EMBL/GenBank/DDBJ whole genome shotgun (WGS) entry which is preliminary data.</text>
</comment>
<dbReference type="Gene3D" id="2.30.33.40">
    <property type="entry name" value="GroES chaperonin"/>
    <property type="match status" value="2"/>
</dbReference>
<dbReference type="GO" id="GO:0044183">
    <property type="term" value="F:protein folding chaperone"/>
    <property type="evidence" value="ECO:0007669"/>
    <property type="project" value="InterPro"/>
</dbReference>
<sequence>MARRLIPLFDRILIEKIVPPAKTNSGILLPEKTSKLNSGKVVAVGQGGRDRDGKLIPVHVKEGDTVLLPEYGGTEVKLADKEYHLYREGDILGTLHDYSLELKLHGSILAISSLEGDGDKFVRSWFDDEDGILGLMGMDGFVSFCTDLVNMARRLIPLFDRILIEKIVPPAKTNSGILLPEKTSKLNTGKVVAVGQGGRDRDGKLIPVHVKEGDTVLLPEYGGTEVKLADKEYHLYREDDILGTLHD</sequence>
<dbReference type="EMBL" id="JAATIQ010000136">
    <property type="protein sequence ID" value="KAF4378495.1"/>
    <property type="molecule type" value="Genomic_DNA"/>
</dbReference>
<evidence type="ECO:0000256" key="4">
    <source>
        <dbReference type="ARBA" id="ARBA00062160"/>
    </source>
</evidence>
<keyword evidence="8" id="KW-1185">Reference proteome</keyword>
<dbReference type="InterPro" id="IPR011032">
    <property type="entry name" value="GroES-like_sf"/>
</dbReference>
<comment type="function">
    <text evidence="3">Seems to function only as a co-chaperone, along with cpn60, and in certain cases is essential for the discharge of biologically active proteins from cpn60.</text>
</comment>
<keyword evidence="2 6" id="KW-0143">Chaperone</keyword>
<dbReference type="InterPro" id="IPR018369">
    <property type="entry name" value="Chaprnonin_Cpn10_CS"/>
</dbReference>
<comment type="similarity">
    <text evidence="1 6">Belongs to the GroES chaperonin family.</text>
</comment>
<organism evidence="7 8">
    <name type="scientific">Cannabis sativa</name>
    <name type="common">Hemp</name>
    <name type="synonym">Marijuana</name>
    <dbReference type="NCBI Taxonomy" id="3483"/>
    <lineage>
        <taxon>Eukaryota</taxon>
        <taxon>Viridiplantae</taxon>
        <taxon>Streptophyta</taxon>
        <taxon>Embryophyta</taxon>
        <taxon>Tracheophyta</taxon>
        <taxon>Spermatophyta</taxon>
        <taxon>Magnoliopsida</taxon>
        <taxon>eudicotyledons</taxon>
        <taxon>Gunneridae</taxon>
        <taxon>Pentapetalae</taxon>
        <taxon>rosids</taxon>
        <taxon>fabids</taxon>
        <taxon>Rosales</taxon>
        <taxon>Cannabaceae</taxon>
        <taxon>Cannabis</taxon>
    </lineage>
</organism>
<name>A0A7J6G670_CANSA</name>
<dbReference type="AlphaFoldDB" id="A0A7J6G670"/>
<evidence type="ECO:0000256" key="2">
    <source>
        <dbReference type="ARBA" id="ARBA00023186"/>
    </source>
</evidence>
<dbReference type="GO" id="GO:0051087">
    <property type="term" value="F:protein-folding chaperone binding"/>
    <property type="evidence" value="ECO:0007669"/>
    <property type="project" value="TreeGrafter"/>
</dbReference>
<dbReference type="PROSITE" id="PS00681">
    <property type="entry name" value="CHAPERONINS_CPN10"/>
    <property type="match status" value="2"/>
</dbReference>
<evidence type="ECO:0000256" key="6">
    <source>
        <dbReference type="RuleBase" id="RU003479"/>
    </source>
</evidence>
<dbReference type="Pfam" id="PF00166">
    <property type="entry name" value="Cpn10"/>
    <property type="match status" value="2"/>
</dbReference>
<dbReference type="GO" id="GO:0005739">
    <property type="term" value="C:mitochondrion"/>
    <property type="evidence" value="ECO:0007669"/>
    <property type="project" value="UniProtKB-ARBA"/>
</dbReference>
<dbReference type="FunFam" id="2.30.33.40:FF:000002">
    <property type="entry name" value="10 kDa chaperonin, mitochondrial"/>
    <property type="match status" value="2"/>
</dbReference>
<evidence type="ECO:0000313" key="8">
    <source>
        <dbReference type="Proteomes" id="UP000583929"/>
    </source>
</evidence>
<evidence type="ECO:0000256" key="3">
    <source>
        <dbReference type="ARBA" id="ARBA00053355"/>
    </source>
</evidence>
<evidence type="ECO:0000256" key="1">
    <source>
        <dbReference type="ARBA" id="ARBA00006975"/>
    </source>
</evidence>
<dbReference type="HAMAP" id="MF_00580">
    <property type="entry name" value="CH10"/>
    <property type="match status" value="2"/>
</dbReference>
<dbReference type="PANTHER" id="PTHR10772">
    <property type="entry name" value="10 KDA HEAT SHOCK PROTEIN"/>
    <property type="match status" value="1"/>
</dbReference>
<proteinExistence type="inferred from homology"/>
<dbReference type="CDD" id="cd00320">
    <property type="entry name" value="cpn10"/>
    <property type="match status" value="2"/>
</dbReference>
<dbReference type="GO" id="GO:0046872">
    <property type="term" value="F:metal ion binding"/>
    <property type="evidence" value="ECO:0007669"/>
    <property type="project" value="TreeGrafter"/>
</dbReference>
<evidence type="ECO:0000256" key="5">
    <source>
        <dbReference type="ARBA" id="ARBA00083733"/>
    </source>
</evidence>
<dbReference type="GO" id="GO:0051082">
    <property type="term" value="F:unfolded protein binding"/>
    <property type="evidence" value="ECO:0007669"/>
    <property type="project" value="TreeGrafter"/>
</dbReference>
<dbReference type="Proteomes" id="UP000583929">
    <property type="component" value="Unassembled WGS sequence"/>
</dbReference>
<gene>
    <name evidence="7" type="ORF">G4B88_027555</name>
</gene>
<protein>
    <recommendedName>
        <fullName evidence="5">Protein groES</fullName>
    </recommendedName>
</protein>
<dbReference type="SMART" id="SM00883">
    <property type="entry name" value="Cpn10"/>
    <property type="match status" value="2"/>
</dbReference>
<comment type="subunit">
    <text evidence="4">Forms stable complexes with CPN60 in the presence of ATP.</text>
</comment>
<evidence type="ECO:0000313" key="7">
    <source>
        <dbReference type="EMBL" id="KAF4378495.1"/>
    </source>
</evidence>
<dbReference type="SUPFAM" id="SSF50129">
    <property type="entry name" value="GroES-like"/>
    <property type="match status" value="2"/>
</dbReference>
<dbReference type="GO" id="GO:0005524">
    <property type="term" value="F:ATP binding"/>
    <property type="evidence" value="ECO:0007669"/>
    <property type="project" value="InterPro"/>
</dbReference>
<reference evidence="7 8" key="1">
    <citation type="journal article" date="2020" name="bioRxiv">
        <title>Sequence and annotation of 42 cannabis genomes reveals extensive copy number variation in cannabinoid synthesis and pathogen resistance genes.</title>
        <authorList>
            <person name="Mckernan K.J."/>
            <person name="Helbert Y."/>
            <person name="Kane L.T."/>
            <person name="Ebling H."/>
            <person name="Zhang L."/>
            <person name="Liu B."/>
            <person name="Eaton Z."/>
            <person name="Mclaughlin S."/>
            <person name="Kingan S."/>
            <person name="Baybayan P."/>
            <person name="Concepcion G."/>
            <person name="Jordan M."/>
            <person name="Riva A."/>
            <person name="Barbazuk W."/>
            <person name="Harkins T."/>
        </authorList>
    </citation>
    <scope>NUCLEOTIDE SEQUENCE [LARGE SCALE GENOMIC DNA]</scope>
    <source>
        <strain evidence="8">cv. Jamaican Lion 4</strain>
        <tissue evidence="7">Leaf</tissue>
    </source>
</reference>
<dbReference type="PRINTS" id="PR00297">
    <property type="entry name" value="CHAPERONIN10"/>
</dbReference>
<dbReference type="InterPro" id="IPR037124">
    <property type="entry name" value="Chaperonin_GroES_sf"/>
</dbReference>